<organism evidence="1">
    <name type="scientific">Rhizophora mucronata</name>
    <name type="common">Asiatic mangrove</name>
    <dbReference type="NCBI Taxonomy" id="61149"/>
    <lineage>
        <taxon>Eukaryota</taxon>
        <taxon>Viridiplantae</taxon>
        <taxon>Streptophyta</taxon>
        <taxon>Embryophyta</taxon>
        <taxon>Tracheophyta</taxon>
        <taxon>Spermatophyta</taxon>
        <taxon>Magnoliopsida</taxon>
        <taxon>eudicotyledons</taxon>
        <taxon>Gunneridae</taxon>
        <taxon>Pentapetalae</taxon>
        <taxon>rosids</taxon>
        <taxon>fabids</taxon>
        <taxon>Malpighiales</taxon>
        <taxon>Rhizophoraceae</taxon>
        <taxon>Rhizophora</taxon>
    </lineage>
</organism>
<protein>
    <submittedName>
        <fullName evidence="1">Uncharacterized protein</fullName>
    </submittedName>
</protein>
<evidence type="ECO:0000313" key="1">
    <source>
        <dbReference type="EMBL" id="MBX35180.1"/>
    </source>
</evidence>
<proteinExistence type="predicted"/>
<accession>A0A2P2MY73</accession>
<reference evidence="1" key="1">
    <citation type="submission" date="2018-02" db="EMBL/GenBank/DDBJ databases">
        <title>Rhizophora mucronata_Transcriptome.</title>
        <authorList>
            <person name="Meera S.P."/>
            <person name="Sreeshan A."/>
            <person name="Augustine A."/>
        </authorList>
    </citation>
    <scope>NUCLEOTIDE SEQUENCE</scope>
    <source>
        <tissue evidence="1">Leaf</tissue>
    </source>
</reference>
<sequence>MTLIRNPCRHFVGQSDPKIWLHGRIHSMYSAGLTKRRPERVSKEAPTLLEPSYSGRQWMESLATAANACSRNPTIGRSPPSLDIVLSEGPSKLVEQQQQSNKHK</sequence>
<dbReference type="EMBL" id="GGEC01054696">
    <property type="protein sequence ID" value="MBX35180.1"/>
    <property type="molecule type" value="Transcribed_RNA"/>
</dbReference>
<name>A0A2P2MY73_RHIMU</name>
<dbReference type="AlphaFoldDB" id="A0A2P2MY73"/>